<dbReference type="OrthoDB" id="4851849at2759"/>
<accession>A0A9P1HB52</accession>
<evidence type="ECO:0000313" key="1">
    <source>
        <dbReference type="EMBL" id="CAI4220249.1"/>
    </source>
</evidence>
<organism evidence="1 2">
    <name type="scientific">Parascedosporium putredinis</name>
    <dbReference type="NCBI Taxonomy" id="1442378"/>
    <lineage>
        <taxon>Eukaryota</taxon>
        <taxon>Fungi</taxon>
        <taxon>Dikarya</taxon>
        <taxon>Ascomycota</taxon>
        <taxon>Pezizomycotina</taxon>
        <taxon>Sordariomycetes</taxon>
        <taxon>Hypocreomycetidae</taxon>
        <taxon>Microascales</taxon>
        <taxon>Microascaceae</taxon>
        <taxon>Parascedosporium</taxon>
    </lineage>
</organism>
<dbReference type="EMBL" id="CALLCH030000021">
    <property type="protein sequence ID" value="CAI4220249.1"/>
    <property type="molecule type" value="Genomic_DNA"/>
</dbReference>
<proteinExistence type="predicted"/>
<sequence length="288" mass="32585">MALPGIASSSAAAPLTRDEERAIALIQIVALLKVLHQQPLDSTRHEDDLEIVNKEGYELTFQREQELTGLLAFLSNTKYDNQRIPAIAVQESRAPYELQILMAVNGGKPGDDNGTIQKVLDGFERVFQPLSGIRDGPERDIENEDKIRSNVYDAILNMCNTRIIERLDPGKMNQKTTVEKKEPMKERLEAAIDLLKEDNPRDENLRDAAEDFKARARLAIRGIAAWEKHQVMADMRALVDRFYELNEMPKFVDIVSHIEKRSKQAGRGAASLSRALPKLRGIRMQPNF</sequence>
<evidence type="ECO:0000313" key="2">
    <source>
        <dbReference type="Proteomes" id="UP000838763"/>
    </source>
</evidence>
<gene>
    <name evidence="1" type="ORF">PPNO1_LOCUS9789</name>
</gene>
<dbReference type="Proteomes" id="UP000838763">
    <property type="component" value="Unassembled WGS sequence"/>
</dbReference>
<comment type="caution">
    <text evidence="1">The sequence shown here is derived from an EMBL/GenBank/DDBJ whole genome shotgun (WGS) entry which is preliminary data.</text>
</comment>
<keyword evidence="2" id="KW-1185">Reference proteome</keyword>
<reference evidence="1" key="1">
    <citation type="submission" date="2022-11" db="EMBL/GenBank/DDBJ databases">
        <authorList>
            <person name="Scott C."/>
            <person name="Bruce N."/>
        </authorList>
    </citation>
    <scope>NUCLEOTIDE SEQUENCE</scope>
</reference>
<protein>
    <submittedName>
        <fullName evidence="1">Uncharacterized protein</fullName>
    </submittedName>
</protein>
<name>A0A9P1HB52_9PEZI</name>
<dbReference type="AlphaFoldDB" id="A0A9P1HB52"/>